<evidence type="ECO:0000313" key="3">
    <source>
        <dbReference type="Proteomes" id="UP000693981"/>
    </source>
</evidence>
<reference evidence="2" key="1">
    <citation type="submission" date="2021-02" db="EMBL/GenBank/DDBJ databases">
        <authorList>
            <person name="Palmer J.M."/>
        </authorList>
    </citation>
    <scope>NUCLEOTIDE SEQUENCE</scope>
    <source>
        <strain evidence="2">SCRP23</strain>
    </source>
</reference>
<protein>
    <recommendedName>
        <fullName evidence="4">M96 mating-specific protein family</fullName>
    </recommendedName>
</protein>
<evidence type="ECO:0000313" key="2">
    <source>
        <dbReference type="EMBL" id="KAG7375942.1"/>
    </source>
</evidence>
<keyword evidence="1" id="KW-0175">Coiled coil</keyword>
<proteinExistence type="predicted"/>
<sequence>MTPTEGGFTTLDQALSFIEFCDGFDEEKVPHADEANLEDLLQLNDIGALFDSDVEDQPSDLLGDQQLTDMRTPVKKLRPSKPAISSTEMHRRKNAEIQSLRDRAVELEALLAQLKGSKDGSCHASQSALAVMGLSDEGQRSAWENKAIARYQERSEAQKTNRRLKEILHQQSKTSKTLAKIVAGRKLRNAMNYLRNDQSPCLLDTFVTLDHTNCLKDQLETEVANRYRDFHLNFQPHDPSMIYNAVQPKYDEQHKSTFVEFVTTTPLECSMETAHNLKWIDLESTSDRSRRANTLEKKRTMTLYHSKGTYKLGKLHFLRRFKQKNRVIIIWADIYLLPSKKLQARSFAYSVIERSKTDPMNASVMHTMLKLQVGCLDGNDDKPTEEMKQSQDFVLGAMSRGYRKYWHYEQNRLIEESLRHSSTTIGTAVSATV</sequence>
<evidence type="ECO:0008006" key="4">
    <source>
        <dbReference type="Google" id="ProtNLM"/>
    </source>
</evidence>
<keyword evidence="3" id="KW-1185">Reference proteome</keyword>
<comment type="caution">
    <text evidence="2">The sequence shown here is derived from an EMBL/GenBank/DDBJ whole genome shotgun (WGS) entry which is preliminary data.</text>
</comment>
<evidence type="ECO:0000256" key="1">
    <source>
        <dbReference type="SAM" id="Coils"/>
    </source>
</evidence>
<name>A0A8T1V3U3_9STRA</name>
<gene>
    <name evidence="2" type="ORF">PHYBOEH_001931</name>
</gene>
<dbReference type="AlphaFoldDB" id="A0A8T1V3U3"/>
<dbReference type="Proteomes" id="UP000693981">
    <property type="component" value="Unassembled WGS sequence"/>
</dbReference>
<feature type="coiled-coil region" evidence="1">
    <location>
        <begin position="90"/>
        <end position="117"/>
    </location>
</feature>
<accession>A0A8T1V3U3</accession>
<organism evidence="2 3">
    <name type="scientific">Phytophthora boehmeriae</name>
    <dbReference type="NCBI Taxonomy" id="109152"/>
    <lineage>
        <taxon>Eukaryota</taxon>
        <taxon>Sar</taxon>
        <taxon>Stramenopiles</taxon>
        <taxon>Oomycota</taxon>
        <taxon>Peronosporomycetes</taxon>
        <taxon>Peronosporales</taxon>
        <taxon>Peronosporaceae</taxon>
        <taxon>Phytophthora</taxon>
    </lineage>
</organism>
<dbReference type="EMBL" id="JAGDFL010001444">
    <property type="protein sequence ID" value="KAG7375942.1"/>
    <property type="molecule type" value="Genomic_DNA"/>
</dbReference>
<dbReference type="OrthoDB" id="92762at2759"/>